<evidence type="ECO:0000256" key="5">
    <source>
        <dbReference type="HAMAP-Rule" id="MF_00472"/>
    </source>
</evidence>
<reference evidence="6 7" key="1">
    <citation type="journal article" date="2010" name="Int. J. Syst. Evol. Microbiol.">
        <title>Sphingopyxis bauzanensis sp. nov., a psychrophilic bacterium isolated from soil.</title>
        <authorList>
            <person name="Zhang D.C."/>
            <person name="Liu H.C."/>
            <person name="Xin Y.H."/>
            <person name="Zhou Y.G."/>
            <person name="Schinner F."/>
            <person name="Margesin R."/>
        </authorList>
    </citation>
    <scope>NUCLEOTIDE SEQUENCE [LARGE SCALE GENOMIC DNA]</scope>
    <source>
        <strain evidence="6 7">DSM 22271</strain>
    </source>
</reference>
<dbReference type="UniPathway" id="UPA00232"/>
<dbReference type="EC" id="2.1.1.222" evidence="5"/>
<dbReference type="SUPFAM" id="SSF53335">
    <property type="entry name" value="S-adenosyl-L-methionine-dependent methyltransferases"/>
    <property type="match status" value="1"/>
</dbReference>
<dbReference type="GO" id="GO:0102208">
    <property type="term" value="F:2-polyprenyl-6-hydroxyphenol methylase activity"/>
    <property type="evidence" value="ECO:0007669"/>
    <property type="project" value="UniProtKB-EC"/>
</dbReference>
<dbReference type="AlphaFoldDB" id="A0A246JZR4"/>
<evidence type="ECO:0000256" key="3">
    <source>
        <dbReference type="ARBA" id="ARBA00022688"/>
    </source>
</evidence>
<dbReference type="InterPro" id="IPR010233">
    <property type="entry name" value="UbiG_MeTrfase"/>
</dbReference>
<keyword evidence="4 5" id="KW-0949">S-adenosyl-L-methionine</keyword>
<evidence type="ECO:0000256" key="2">
    <source>
        <dbReference type="ARBA" id="ARBA00022679"/>
    </source>
</evidence>
<dbReference type="PANTHER" id="PTHR43464:SF19">
    <property type="entry name" value="UBIQUINONE BIOSYNTHESIS O-METHYLTRANSFERASE, MITOCHONDRIAL"/>
    <property type="match status" value="1"/>
</dbReference>
<feature type="binding site" evidence="5">
    <location>
        <position position="90"/>
    </location>
    <ligand>
        <name>S-adenosyl-L-methionine</name>
        <dbReference type="ChEBI" id="CHEBI:59789"/>
    </ligand>
</feature>
<name>A0A246JZR4_9SPHN</name>
<comment type="similarity">
    <text evidence="5">Belongs to the methyltransferase superfamily. UbiG/COQ3 family.</text>
</comment>
<sequence>MSAATINPHEAAHFGALAADWWDPHGSSAMLHKLNPVRLTYIRAQIDAHWHVDARERFALAGRTAIDVGCGAGLLAEPLARMGGQVMGVDAAPENIAAARAHAVGQGLEIDYFAGELAALPPATFDLVTSMEVVEHVTDPAAFIAGLAARLAPGGLMILSTPNRTMLSKLLLVEAAERVGAVPRGTHDWDQFLKPAELTKLLEDAGLEVVDRTGLSPSPAKGFKLGGSEALNYLVAARWPG</sequence>
<dbReference type="NCBIfam" id="TIGR01983">
    <property type="entry name" value="UbiG"/>
    <property type="match status" value="1"/>
</dbReference>
<dbReference type="InterPro" id="IPR020557">
    <property type="entry name" value="Fumarate_lyase_CS"/>
</dbReference>
<feature type="binding site" evidence="5">
    <location>
        <position position="69"/>
    </location>
    <ligand>
        <name>S-adenosyl-L-methionine</name>
        <dbReference type="ChEBI" id="CHEBI:59789"/>
    </ligand>
</feature>
<dbReference type="GO" id="GO:0016829">
    <property type="term" value="F:lyase activity"/>
    <property type="evidence" value="ECO:0007669"/>
    <property type="project" value="UniProtKB-ARBA"/>
</dbReference>
<organism evidence="6 7">
    <name type="scientific">Sphingopyxis bauzanensis</name>
    <dbReference type="NCBI Taxonomy" id="651663"/>
    <lineage>
        <taxon>Bacteria</taxon>
        <taxon>Pseudomonadati</taxon>
        <taxon>Pseudomonadota</taxon>
        <taxon>Alphaproteobacteria</taxon>
        <taxon>Sphingomonadales</taxon>
        <taxon>Sphingomonadaceae</taxon>
        <taxon>Sphingopyxis</taxon>
    </lineage>
</organism>
<dbReference type="EC" id="2.1.1.64" evidence="5"/>
<proteinExistence type="inferred from homology"/>
<evidence type="ECO:0000313" key="7">
    <source>
        <dbReference type="Proteomes" id="UP000197361"/>
    </source>
</evidence>
<dbReference type="GO" id="GO:0032259">
    <property type="term" value="P:methylation"/>
    <property type="evidence" value="ECO:0007669"/>
    <property type="project" value="UniProtKB-KW"/>
</dbReference>
<keyword evidence="1 5" id="KW-0489">Methyltransferase</keyword>
<accession>A0A246JZR4</accession>
<dbReference type="PROSITE" id="PS00163">
    <property type="entry name" value="FUMARATE_LYASES"/>
    <property type="match status" value="1"/>
</dbReference>
<comment type="catalytic activity">
    <reaction evidence="5">
        <text>a 3-(all-trans-polyprenyl)benzene-1,2-diol + S-adenosyl-L-methionine = a 2-methoxy-6-(all-trans-polyprenyl)phenol + S-adenosyl-L-homocysteine + H(+)</text>
        <dbReference type="Rhea" id="RHEA:31411"/>
        <dbReference type="Rhea" id="RHEA-COMP:9550"/>
        <dbReference type="Rhea" id="RHEA-COMP:9551"/>
        <dbReference type="ChEBI" id="CHEBI:15378"/>
        <dbReference type="ChEBI" id="CHEBI:57856"/>
        <dbReference type="ChEBI" id="CHEBI:59789"/>
        <dbReference type="ChEBI" id="CHEBI:62729"/>
        <dbReference type="ChEBI" id="CHEBI:62731"/>
        <dbReference type="EC" id="2.1.1.222"/>
    </reaction>
</comment>
<keyword evidence="3 5" id="KW-0831">Ubiquinone biosynthesis</keyword>
<keyword evidence="7" id="KW-1185">Reference proteome</keyword>
<protein>
    <recommendedName>
        <fullName evidence="5">Ubiquinone biosynthesis O-methyltransferase</fullName>
    </recommendedName>
    <alternativeName>
        <fullName evidence="5">2-polyprenyl-6-hydroxyphenol methylase</fullName>
        <ecNumber evidence="5">2.1.1.222</ecNumber>
    </alternativeName>
    <alternativeName>
        <fullName evidence="5">3-demethylubiquinone 3-O-methyltransferase</fullName>
        <ecNumber evidence="5">2.1.1.64</ecNumber>
    </alternativeName>
</protein>
<dbReference type="InterPro" id="IPR029063">
    <property type="entry name" value="SAM-dependent_MTases_sf"/>
</dbReference>
<dbReference type="OrthoDB" id="9801538at2"/>
<dbReference type="Gene3D" id="3.40.50.150">
    <property type="entry name" value="Vaccinia Virus protein VP39"/>
    <property type="match status" value="1"/>
</dbReference>
<dbReference type="EMBL" id="NISK01000001">
    <property type="protein sequence ID" value="OWQ98759.1"/>
    <property type="molecule type" value="Genomic_DNA"/>
</dbReference>
<evidence type="ECO:0000313" key="6">
    <source>
        <dbReference type="EMBL" id="OWQ98759.1"/>
    </source>
</evidence>
<dbReference type="RefSeq" id="WP_088439171.1">
    <property type="nucleotide sequence ID" value="NZ_BMMC01000015.1"/>
</dbReference>
<dbReference type="Proteomes" id="UP000197361">
    <property type="component" value="Unassembled WGS sequence"/>
</dbReference>
<dbReference type="GO" id="GO:0061542">
    <property type="term" value="F:3-demethylubiquinol 3-O-methyltransferase activity"/>
    <property type="evidence" value="ECO:0007669"/>
    <property type="project" value="UniProtKB-UniRule"/>
</dbReference>
<comment type="function">
    <text evidence="5">O-methyltransferase that catalyzes the 2 O-methylation steps in the ubiquinone biosynthetic pathway.</text>
</comment>
<dbReference type="HAMAP" id="MF_00472">
    <property type="entry name" value="UbiG"/>
    <property type="match status" value="1"/>
</dbReference>
<comment type="catalytic activity">
    <reaction evidence="5">
        <text>a 3-demethylubiquinol + S-adenosyl-L-methionine = a ubiquinol + S-adenosyl-L-homocysteine + H(+)</text>
        <dbReference type="Rhea" id="RHEA:44380"/>
        <dbReference type="Rhea" id="RHEA-COMP:9566"/>
        <dbReference type="Rhea" id="RHEA-COMP:10914"/>
        <dbReference type="ChEBI" id="CHEBI:15378"/>
        <dbReference type="ChEBI" id="CHEBI:17976"/>
        <dbReference type="ChEBI" id="CHEBI:57856"/>
        <dbReference type="ChEBI" id="CHEBI:59789"/>
        <dbReference type="ChEBI" id="CHEBI:84422"/>
        <dbReference type="EC" id="2.1.1.64"/>
    </reaction>
</comment>
<evidence type="ECO:0000256" key="4">
    <source>
        <dbReference type="ARBA" id="ARBA00022691"/>
    </source>
</evidence>
<keyword evidence="2 5" id="KW-0808">Transferase</keyword>
<dbReference type="Pfam" id="PF13489">
    <property type="entry name" value="Methyltransf_23"/>
    <property type="match status" value="1"/>
</dbReference>
<comment type="pathway">
    <text evidence="5">Cofactor biosynthesis; ubiquinone biosynthesis.</text>
</comment>
<feature type="binding site" evidence="5">
    <location>
        <position position="38"/>
    </location>
    <ligand>
        <name>S-adenosyl-L-methionine</name>
        <dbReference type="ChEBI" id="CHEBI:59789"/>
    </ligand>
</feature>
<comment type="caution">
    <text evidence="6">The sequence shown here is derived from an EMBL/GenBank/DDBJ whole genome shotgun (WGS) entry which is preliminary data.</text>
</comment>
<dbReference type="GO" id="GO:0010420">
    <property type="term" value="F:polyprenyldihydroxybenzoate methyltransferase activity"/>
    <property type="evidence" value="ECO:0007669"/>
    <property type="project" value="InterPro"/>
</dbReference>
<dbReference type="PANTHER" id="PTHR43464">
    <property type="entry name" value="METHYLTRANSFERASE"/>
    <property type="match status" value="1"/>
</dbReference>
<evidence type="ECO:0000256" key="1">
    <source>
        <dbReference type="ARBA" id="ARBA00022603"/>
    </source>
</evidence>
<feature type="binding site" evidence="5">
    <location>
        <position position="131"/>
    </location>
    <ligand>
        <name>S-adenosyl-L-methionine</name>
        <dbReference type="ChEBI" id="CHEBI:59789"/>
    </ligand>
</feature>
<gene>
    <name evidence="5" type="primary">ubiG</name>
    <name evidence="6" type="ORF">CDQ92_00645</name>
</gene>
<dbReference type="CDD" id="cd02440">
    <property type="entry name" value="AdoMet_MTases"/>
    <property type="match status" value="1"/>
</dbReference>